<evidence type="ECO:0000313" key="1">
    <source>
        <dbReference type="EMBL" id="GAT32111.1"/>
    </source>
</evidence>
<accession>A0A146G390</accession>
<evidence type="ECO:0000313" key="2">
    <source>
        <dbReference type="Proteomes" id="UP000076023"/>
    </source>
</evidence>
<dbReference type="AlphaFoldDB" id="A0A146G390"/>
<sequence length="176" mass="20214">MPIYEFYSPDTNRIYSFLARSLSLRDAIPRCPDNPGARMERMVSQFAVTGRAKEQSTEPGPEMMDAGMEQVLARMEREMSTLNPDNPDPRQLGRMMRQMAEATGQKVPEGMREMIMRLERGEDPEKLEQEYGDNLEDFAEGEEGAMGVEKTLARIRRGLPSRDPQLYEMRDYLPEA</sequence>
<reference evidence="2" key="1">
    <citation type="journal article" date="2017" name="Genome Announc.">
        <title>Draft Genome Sequence of Terrimicrobium sacchariphilum NM-5T, a Facultative Anaerobic Soil Bacterium of the Class Spartobacteria.</title>
        <authorList>
            <person name="Qiu Y.L."/>
            <person name="Tourlousse D.M."/>
            <person name="Matsuura N."/>
            <person name="Ohashi A."/>
            <person name="Sekiguchi Y."/>
        </authorList>
    </citation>
    <scope>NUCLEOTIDE SEQUENCE [LARGE SCALE GENOMIC DNA]</scope>
    <source>
        <strain evidence="2">NM-5</strain>
    </source>
</reference>
<dbReference type="OrthoDB" id="9806664at2"/>
<gene>
    <name evidence="1" type="ORF">TSACC_2508</name>
</gene>
<protein>
    <submittedName>
        <fullName evidence="1">Uncharacterized protein</fullName>
    </submittedName>
</protein>
<comment type="caution">
    <text evidence="1">The sequence shown here is derived from an EMBL/GenBank/DDBJ whole genome shotgun (WGS) entry which is preliminary data.</text>
</comment>
<name>A0A146G390_TERSA</name>
<dbReference type="InParanoid" id="A0A146G390"/>
<dbReference type="RefSeq" id="WP_075077961.1">
    <property type="nucleotide sequence ID" value="NZ_BDCO01000002.1"/>
</dbReference>
<proteinExistence type="predicted"/>
<dbReference type="EMBL" id="BDCO01000002">
    <property type="protein sequence ID" value="GAT32111.1"/>
    <property type="molecule type" value="Genomic_DNA"/>
</dbReference>
<dbReference type="STRING" id="690879.TSACC_2508"/>
<organism evidence="1 2">
    <name type="scientific">Terrimicrobium sacchariphilum</name>
    <dbReference type="NCBI Taxonomy" id="690879"/>
    <lineage>
        <taxon>Bacteria</taxon>
        <taxon>Pseudomonadati</taxon>
        <taxon>Verrucomicrobiota</taxon>
        <taxon>Terrimicrobiia</taxon>
        <taxon>Terrimicrobiales</taxon>
        <taxon>Terrimicrobiaceae</taxon>
        <taxon>Terrimicrobium</taxon>
    </lineage>
</organism>
<dbReference type="Proteomes" id="UP000076023">
    <property type="component" value="Unassembled WGS sequence"/>
</dbReference>
<keyword evidence="2" id="KW-1185">Reference proteome</keyword>